<organism evidence="4 5">
    <name type="scientific">Pectobacterium zantedeschiae</name>
    <dbReference type="NCBI Taxonomy" id="2034769"/>
    <lineage>
        <taxon>Bacteria</taxon>
        <taxon>Pseudomonadati</taxon>
        <taxon>Pseudomonadota</taxon>
        <taxon>Gammaproteobacteria</taxon>
        <taxon>Enterobacterales</taxon>
        <taxon>Pectobacteriaceae</taxon>
        <taxon>Pectobacterium</taxon>
    </lineage>
</organism>
<feature type="domain" description="Peptidase M20 dimerisation" evidence="3">
    <location>
        <begin position="180"/>
        <end position="269"/>
    </location>
</feature>
<dbReference type="InterPro" id="IPR052030">
    <property type="entry name" value="Peptidase_M20/M20A_hydrolases"/>
</dbReference>
<evidence type="ECO:0000313" key="4">
    <source>
        <dbReference type="EMBL" id="RYC43724.1"/>
    </source>
</evidence>
<protein>
    <recommendedName>
        <fullName evidence="2">Peptidase M20 domain-containing protein 2</fullName>
    </recommendedName>
</protein>
<dbReference type="NCBIfam" id="TIGR01891">
    <property type="entry name" value="amidohydrolases"/>
    <property type="match status" value="1"/>
</dbReference>
<dbReference type="Gene3D" id="3.40.630.10">
    <property type="entry name" value="Zn peptidases"/>
    <property type="match status" value="1"/>
</dbReference>
<comment type="caution">
    <text evidence="4">The sequence shown here is derived from an EMBL/GenBank/DDBJ whole genome shotgun (WGS) entry which is preliminary data.</text>
</comment>
<gene>
    <name evidence="4" type="ORF">CLR69_01345</name>
</gene>
<name>A0A9X8JIG6_9GAMM</name>
<dbReference type="PANTHER" id="PTHR30575">
    <property type="entry name" value="PEPTIDASE M20"/>
    <property type="match status" value="1"/>
</dbReference>
<reference evidence="4 5" key="1">
    <citation type="journal article" date="2018" name="Syst. Appl. Microbiol.">
        <title>Pectobacterium zantedeschiae sp. nov. a new species of a soft rot pathogen isolated from Calla lily (Zantedeschia spp.).</title>
        <authorList>
            <person name="Waleron M."/>
            <person name="Misztak A."/>
            <person name="Waleron M."/>
            <person name="Franczuk M."/>
            <person name="Jonca J."/>
            <person name="Wielgomas B."/>
            <person name="Mikicinski A."/>
            <person name="Popovic T."/>
            <person name="Waleron K."/>
        </authorList>
    </citation>
    <scope>NUCLEOTIDE SEQUENCE [LARGE SCALE GENOMIC DNA]</scope>
    <source>
        <strain evidence="4 5">9M</strain>
    </source>
</reference>
<keyword evidence="1" id="KW-0378">Hydrolase</keyword>
<dbReference type="Gene3D" id="3.30.70.360">
    <property type="match status" value="1"/>
</dbReference>
<dbReference type="AlphaFoldDB" id="A0A9X8JIG6"/>
<dbReference type="PANTHER" id="PTHR30575:SF0">
    <property type="entry name" value="XAA-ARG DIPEPTIDASE"/>
    <property type="match status" value="1"/>
</dbReference>
<dbReference type="PIRSF" id="PIRSF037226">
    <property type="entry name" value="Amidohydrolase_ACY1L2_prd"/>
    <property type="match status" value="1"/>
</dbReference>
<sequence>MSELISHHRGIIRSHFEQTAQKYLQVSHQIHARPELGNQEYFAAETLTGLLRDAGFTVTRDIAGHETGFVAHKGSANSGPRIGYLAEYDALPGLGHACGHNLIGTSSVAAAIALSHVVDQTGGEVWVFGTPAEEGGVNGSAKGSFADAGIFDGIDAALMIHGSGKTQLTSASLAVDPLDFHFTGRAAHASASPEEGINALDAVIQLFTGINALRQQLPGDTRIHGIITHGGEAPNIIPEYASARFYIRASTWQRAQAVSERVRAVAEGAALATGSTLKVERFQNPVKDLITNRLLDTIVGEELVALGETLSDQPRRGLGSTDAGNASHVIPVSHCYIKIGPDDLVAHTPAFRDAAISLQGDQALLVAAQALALSGYRLLTEPSLLESVKADFRRTHSLT</sequence>
<dbReference type="RefSeq" id="WP_129711848.1">
    <property type="nucleotide sequence ID" value="NZ_JBEHFA010000006.1"/>
</dbReference>
<proteinExistence type="inferred from homology"/>
<evidence type="ECO:0000256" key="2">
    <source>
        <dbReference type="PIRNR" id="PIRNR037226"/>
    </source>
</evidence>
<dbReference type="GO" id="GO:0016805">
    <property type="term" value="F:dipeptidase activity"/>
    <property type="evidence" value="ECO:0007669"/>
    <property type="project" value="InterPro"/>
</dbReference>
<dbReference type="InterPro" id="IPR002933">
    <property type="entry name" value="Peptidase_M20"/>
</dbReference>
<accession>A0A9X8JIG6</accession>
<dbReference type="Pfam" id="PF01546">
    <property type="entry name" value="Peptidase_M20"/>
    <property type="match status" value="1"/>
</dbReference>
<dbReference type="SUPFAM" id="SSF55031">
    <property type="entry name" value="Bacterial exopeptidase dimerisation domain"/>
    <property type="match status" value="1"/>
</dbReference>
<dbReference type="InterPro" id="IPR017144">
    <property type="entry name" value="Xaa-Arg_dipeptidase"/>
</dbReference>
<dbReference type="InterPro" id="IPR011650">
    <property type="entry name" value="Peptidase_M20_dimer"/>
</dbReference>
<dbReference type="InterPro" id="IPR036264">
    <property type="entry name" value="Bact_exopeptidase_dim_dom"/>
</dbReference>
<evidence type="ECO:0000259" key="3">
    <source>
        <dbReference type="Pfam" id="PF07687"/>
    </source>
</evidence>
<dbReference type="GO" id="GO:0071713">
    <property type="term" value="F:para-aminobenzoyl-glutamate hydrolase activity"/>
    <property type="evidence" value="ECO:0007669"/>
    <property type="project" value="TreeGrafter"/>
</dbReference>
<evidence type="ECO:0000256" key="1">
    <source>
        <dbReference type="ARBA" id="ARBA00022801"/>
    </source>
</evidence>
<dbReference type="EMBL" id="NWTM01000001">
    <property type="protein sequence ID" value="RYC43724.1"/>
    <property type="molecule type" value="Genomic_DNA"/>
</dbReference>
<dbReference type="InterPro" id="IPR017439">
    <property type="entry name" value="Amidohydrolase"/>
</dbReference>
<dbReference type="FunFam" id="3.30.70.360:FF:000004">
    <property type="entry name" value="Peptidase M20 domain-containing protein 2"/>
    <property type="match status" value="1"/>
</dbReference>
<dbReference type="Proteomes" id="UP001138460">
    <property type="component" value="Unassembled WGS sequence"/>
</dbReference>
<keyword evidence="5" id="KW-1185">Reference proteome</keyword>
<dbReference type="CDD" id="cd05672">
    <property type="entry name" value="M20_ACY1L2-like"/>
    <property type="match status" value="1"/>
</dbReference>
<dbReference type="OrthoDB" id="9777385at2"/>
<dbReference type="Pfam" id="PF07687">
    <property type="entry name" value="M20_dimer"/>
    <property type="match status" value="1"/>
</dbReference>
<evidence type="ECO:0000313" key="5">
    <source>
        <dbReference type="Proteomes" id="UP001138460"/>
    </source>
</evidence>
<dbReference type="SUPFAM" id="SSF53187">
    <property type="entry name" value="Zn-dependent exopeptidases"/>
    <property type="match status" value="1"/>
</dbReference>
<dbReference type="GO" id="GO:0046657">
    <property type="term" value="P:folic acid catabolic process"/>
    <property type="evidence" value="ECO:0007669"/>
    <property type="project" value="TreeGrafter"/>
</dbReference>
<dbReference type="GO" id="GO:0005737">
    <property type="term" value="C:cytoplasm"/>
    <property type="evidence" value="ECO:0007669"/>
    <property type="project" value="TreeGrafter"/>
</dbReference>
<comment type="similarity">
    <text evidence="2">Belongs to the peptidase M20A family.</text>
</comment>